<dbReference type="PANTHER" id="PTHR30619:SF1">
    <property type="entry name" value="RECOMBINATION PROTEIN 2"/>
    <property type="match status" value="1"/>
</dbReference>
<feature type="transmembrane region" description="Helical" evidence="6">
    <location>
        <begin position="271"/>
        <end position="294"/>
    </location>
</feature>
<dbReference type="AlphaFoldDB" id="A0A2S3ZWY5"/>
<comment type="subcellular location">
    <subcellularLocation>
        <location evidence="1">Cell membrane</location>
        <topology evidence="1">Multi-pass membrane protein</topology>
    </subcellularLocation>
</comment>
<dbReference type="NCBIfam" id="TIGR00360">
    <property type="entry name" value="ComEC_N-term"/>
    <property type="match status" value="1"/>
</dbReference>
<evidence type="ECO:0000256" key="1">
    <source>
        <dbReference type="ARBA" id="ARBA00004651"/>
    </source>
</evidence>
<gene>
    <name evidence="8" type="ORF">CVS27_11080</name>
</gene>
<feature type="transmembrane region" description="Helical" evidence="6">
    <location>
        <begin position="314"/>
        <end position="339"/>
    </location>
</feature>
<feature type="transmembrane region" description="Helical" evidence="6">
    <location>
        <begin position="126"/>
        <end position="156"/>
    </location>
</feature>
<feature type="transmembrane region" description="Helical" evidence="6">
    <location>
        <begin position="52"/>
        <end position="71"/>
    </location>
</feature>
<evidence type="ECO:0000313" key="8">
    <source>
        <dbReference type="EMBL" id="POH73442.1"/>
    </source>
</evidence>
<feature type="transmembrane region" description="Helical" evidence="6">
    <location>
        <begin position="176"/>
        <end position="199"/>
    </location>
</feature>
<dbReference type="EMBL" id="PPXC01000007">
    <property type="protein sequence ID" value="POH73442.1"/>
    <property type="molecule type" value="Genomic_DNA"/>
</dbReference>
<evidence type="ECO:0000256" key="2">
    <source>
        <dbReference type="ARBA" id="ARBA00022475"/>
    </source>
</evidence>
<dbReference type="Proteomes" id="UP000237061">
    <property type="component" value="Unassembled WGS sequence"/>
</dbReference>
<keyword evidence="3 6" id="KW-0812">Transmembrane</keyword>
<dbReference type="RefSeq" id="WP_103465791.1">
    <property type="nucleotide sequence ID" value="NZ_PPXC01000007.1"/>
</dbReference>
<evidence type="ECO:0000256" key="6">
    <source>
        <dbReference type="SAM" id="Phobius"/>
    </source>
</evidence>
<dbReference type="InterPro" id="IPR052159">
    <property type="entry name" value="Competence_DNA_uptake"/>
</dbReference>
<accession>A0A2S3ZWY5</accession>
<proteinExistence type="predicted"/>
<evidence type="ECO:0000256" key="3">
    <source>
        <dbReference type="ARBA" id="ARBA00022692"/>
    </source>
</evidence>
<evidence type="ECO:0000256" key="5">
    <source>
        <dbReference type="ARBA" id="ARBA00023136"/>
    </source>
</evidence>
<keyword evidence="5 6" id="KW-0472">Membrane</keyword>
<organism evidence="8 9">
    <name type="scientific">Arthrobacter glacialis</name>
    <dbReference type="NCBI Taxonomy" id="1664"/>
    <lineage>
        <taxon>Bacteria</taxon>
        <taxon>Bacillati</taxon>
        <taxon>Actinomycetota</taxon>
        <taxon>Actinomycetes</taxon>
        <taxon>Micrococcales</taxon>
        <taxon>Micrococcaceae</taxon>
        <taxon>Arthrobacter</taxon>
    </lineage>
</organism>
<evidence type="ECO:0000256" key="4">
    <source>
        <dbReference type="ARBA" id="ARBA00022989"/>
    </source>
</evidence>
<keyword evidence="4 6" id="KW-1133">Transmembrane helix</keyword>
<feature type="transmembrane region" description="Helical" evidence="6">
    <location>
        <begin position="211"/>
        <end position="230"/>
    </location>
</feature>
<dbReference type="InterPro" id="IPR004477">
    <property type="entry name" value="ComEC_N"/>
</dbReference>
<dbReference type="GO" id="GO:0005886">
    <property type="term" value="C:plasma membrane"/>
    <property type="evidence" value="ECO:0007669"/>
    <property type="project" value="UniProtKB-SubCell"/>
</dbReference>
<dbReference type="PANTHER" id="PTHR30619">
    <property type="entry name" value="DNA INTERNALIZATION/COMPETENCE PROTEIN COMEC/REC2"/>
    <property type="match status" value="1"/>
</dbReference>
<dbReference type="Pfam" id="PF03772">
    <property type="entry name" value="Competence"/>
    <property type="match status" value="1"/>
</dbReference>
<feature type="transmembrane region" description="Helical" evidence="6">
    <location>
        <begin position="102"/>
        <end position="119"/>
    </location>
</feature>
<protein>
    <recommendedName>
        <fullName evidence="7">ComEC/Rec2-related protein domain-containing protein</fullName>
    </recommendedName>
</protein>
<keyword evidence="2" id="KW-1003">Cell membrane</keyword>
<evidence type="ECO:0000313" key="9">
    <source>
        <dbReference type="Proteomes" id="UP000237061"/>
    </source>
</evidence>
<comment type="caution">
    <text evidence="8">The sequence shown here is derived from an EMBL/GenBank/DDBJ whole genome shotgun (WGS) entry which is preliminary data.</text>
</comment>
<name>A0A2S3ZWY5_ARTGL</name>
<evidence type="ECO:0000259" key="7">
    <source>
        <dbReference type="Pfam" id="PF03772"/>
    </source>
</evidence>
<feature type="domain" description="ComEC/Rec2-related protein" evidence="7">
    <location>
        <begin position="55"/>
        <end position="288"/>
    </location>
</feature>
<feature type="transmembrane region" description="Helical" evidence="6">
    <location>
        <begin position="236"/>
        <end position="259"/>
    </location>
</feature>
<keyword evidence="9" id="KW-1185">Reference proteome</keyword>
<feature type="transmembrane region" description="Helical" evidence="6">
    <location>
        <begin position="80"/>
        <end position="96"/>
    </location>
</feature>
<reference evidence="8 9" key="1">
    <citation type="submission" date="2018-01" db="EMBL/GenBank/DDBJ databases">
        <title>Arthrobacter sp. nov., from glaciers in China.</title>
        <authorList>
            <person name="Liu Q."/>
            <person name="Xin Y.-H."/>
        </authorList>
    </citation>
    <scope>NUCLEOTIDE SEQUENCE [LARGE SCALE GENOMIC DNA]</scope>
    <source>
        <strain evidence="8 9">HLT2-12-2</strain>
    </source>
</reference>
<sequence length="341" mass="35482">MGIVDGASDGSQRSCGGVDVHAIAGPLAGLRWTVARARNLIKLDHLIHPSTFSTVSGANCTLVLASLMLLVRSLRVPRPVAFLASGAGLVGFVVLVGPDPSVLRAAVMGAIGAVALLGGRPKRVGALLCVTVVVLLLADPWLAADYAFILSVLATLGIHLVGRRCVDWLAVWWPVWLAQAVAIPLAAQLLCAPVIVLLAPRLTPYTIPANMLAAPVVALVTTVGTFGLAVAALVPLIASVCAFVSGLGAWWVAAVARWMSELPAASLPWPAGLEGVVLMAVLNAVTLAALFALVEPERAKAVTGRLLRLLPERWRARFGFGSVIVLAAVATAWWCAAVLRL</sequence>